<keyword evidence="3" id="KW-1185">Reference proteome</keyword>
<dbReference type="RefSeq" id="WP_167035085.1">
    <property type="nucleotide sequence ID" value="NZ_BAAANA010000002.1"/>
</dbReference>
<evidence type="ECO:0000256" key="1">
    <source>
        <dbReference type="SAM" id="Phobius"/>
    </source>
</evidence>
<dbReference type="EMBL" id="JABEMB010000050">
    <property type="protein sequence ID" value="NNH05425.1"/>
    <property type="molecule type" value="Genomic_DNA"/>
</dbReference>
<accession>A0A7Y2Q2W6</accession>
<organism evidence="2 3">
    <name type="scientific">Microbacterium ulmi</name>
    <dbReference type="NCBI Taxonomy" id="179095"/>
    <lineage>
        <taxon>Bacteria</taxon>
        <taxon>Bacillati</taxon>
        <taxon>Actinomycetota</taxon>
        <taxon>Actinomycetes</taxon>
        <taxon>Micrococcales</taxon>
        <taxon>Microbacteriaceae</taxon>
        <taxon>Microbacterium</taxon>
    </lineage>
</organism>
<keyword evidence="1" id="KW-0472">Membrane</keyword>
<name>A0A7Y2Q2W6_9MICO</name>
<feature type="transmembrane region" description="Helical" evidence="1">
    <location>
        <begin position="71"/>
        <end position="95"/>
    </location>
</feature>
<keyword evidence="1" id="KW-0812">Transmembrane</keyword>
<dbReference type="Proteomes" id="UP000543598">
    <property type="component" value="Unassembled WGS sequence"/>
</dbReference>
<gene>
    <name evidence="2" type="ORF">HLA99_16405</name>
</gene>
<proteinExistence type="predicted"/>
<feature type="transmembrane region" description="Helical" evidence="1">
    <location>
        <begin position="31"/>
        <end position="51"/>
    </location>
</feature>
<evidence type="ECO:0000313" key="2">
    <source>
        <dbReference type="EMBL" id="NNH05425.1"/>
    </source>
</evidence>
<protein>
    <submittedName>
        <fullName evidence="2">Uncharacterized protein</fullName>
    </submittedName>
</protein>
<reference evidence="2 3" key="1">
    <citation type="submission" date="2020-05" db="EMBL/GenBank/DDBJ databases">
        <title>MicrobeNet Type strains.</title>
        <authorList>
            <person name="Nicholson A.C."/>
        </authorList>
    </citation>
    <scope>NUCLEOTIDE SEQUENCE [LARGE SCALE GENOMIC DNA]</scope>
    <source>
        <strain evidence="2 3">JCM 14282</strain>
    </source>
</reference>
<sequence length="145" mass="15055">MSTPSTPQRPASSSLTAAAAPARAGASSLPLIVGSAALAVSVAIAVVVAIAASGPVAVLGIPVPLVRSDAFWLSLVGYLLTPFVVVACYGWDVLAQRDGLRANRNFVVRPAWTRRLLWLAGAGILVGLWHILNLSVPLSEWMGFA</sequence>
<feature type="transmembrane region" description="Helical" evidence="1">
    <location>
        <begin position="116"/>
        <end position="136"/>
    </location>
</feature>
<dbReference type="AlphaFoldDB" id="A0A7Y2Q2W6"/>
<evidence type="ECO:0000313" key="3">
    <source>
        <dbReference type="Proteomes" id="UP000543598"/>
    </source>
</evidence>
<keyword evidence="1" id="KW-1133">Transmembrane helix</keyword>
<comment type="caution">
    <text evidence="2">The sequence shown here is derived from an EMBL/GenBank/DDBJ whole genome shotgun (WGS) entry which is preliminary data.</text>
</comment>